<sequence>MAKSTLVDIIQAQKQQQRGYTRVSVLMAKFNVIQKQRRAKIQELKRAIHGDPSTGKLKLKPQPLSISGKRKRKIFKKWRRDQKDALRQGLITMQDVEMAVADGTSQDSSDKAPIKFPMKKGGKLKIKKLRRKGKSGRNSSKPAAGAPVDAMAE</sequence>
<reference evidence="1 2" key="1">
    <citation type="journal article" date="2022" name="Hortic Res">
        <title>A haplotype resolved chromosomal level avocado genome allows analysis of novel avocado genes.</title>
        <authorList>
            <person name="Nath O."/>
            <person name="Fletcher S.J."/>
            <person name="Hayward A."/>
            <person name="Shaw L.M."/>
            <person name="Masouleh A.K."/>
            <person name="Furtado A."/>
            <person name="Henry R.J."/>
            <person name="Mitter N."/>
        </authorList>
    </citation>
    <scope>NUCLEOTIDE SEQUENCE [LARGE SCALE GENOMIC DNA]</scope>
    <source>
        <strain evidence="2">cv. Hass</strain>
    </source>
</reference>
<dbReference type="Proteomes" id="UP001234297">
    <property type="component" value="Chromosome 8"/>
</dbReference>
<name>A0ACC2LF13_PERAE</name>
<accession>A0ACC2LF13</accession>
<evidence type="ECO:0000313" key="1">
    <source>
        <dbReference type="EMBL" id="KAJ8631942.1"/>
    </source>
</evidence>
<dbReference type="EMBL" id="CM056816">
    <property type="protein sequence ID" value="KAJ8631942.1"/>
    <property type="molecule type" value="Genomic_DNA"/>
</dbReference>
<comment type="caution">
    <text evidence="1">The sequence shown here is derived from an EMBL/GenBank/DDBJ whole genome shotgun (WGS) entry which is preliminary data.</text>
</comment>
<keyword evidence="2" id="KW-1185">Reference proteome</keyword>
<evidence type="ECO:0000313" key="2">
    <source>
        <dbReference type="Proteomes" id="UP001234297"/>
    </source>
</evidence>
<organism evidence="1 2">
    <name type="scientific">Persea americana</name>
    <name type="common">Avocado</name>
    <dbReference type="NCBI Taxonomy" id="3435"/>
    <lineage>
        <taxon>Eukaryota</taxon>
        <taxon>Viridiplantae</taxon>
        <taxon>Streptophyta</taxon>
        <taxon>Embryophyta</taxon>
        <taxon>Tracheophyta</taxon>
        <taxon>Spermatophyta</taxon>
        <taxon>Magnoliopsida</taxon>
        <taxon>Magnoliidae</taxon>
        <taxon>Laurales</taxon>
        <taxon>Lauraceae</taxon>
        <taxon>Persea</taxon>
    </lineage>
</organism>
<protein>
    <submittedName>
        <fullName evidence="1">Uncharacterized protein</fullName>
    </submittedName>
</protein>
<gene>
    <name evidence="1" type="ORF">MRB53_025278</name>
</gene>
<proteinExistence type="predicted"/>